<evidence type="ECO:0000313" key="2">
    <source>
        <dbReference type="EMBL" id="ENZ17438.1"/>
    </source>
</evidence>
<dbReference type="PATRIC" id="fig|999408.3.peg.1873"/>
<dbReference type="AlphaFoldDB" id="A0A0E2HCL5"/>
<organism evidence="2 3">
    <name type="scientific">[Clostridium] clostridioforme 90A8</name>
    <dbReference type="NCBI Taxonomy" id="999408"/>
    <lineage>
        <taxon>Bacteria</taxon>
        <taxon>Bacillati</taxon>
        <taxon>Bacillota</taxon>
        <taxon>Clostridia</taxon>
        <taxon>Lachnospirales</taxon>
        <taxon>Lachnospiraceae</taxon>
        <taxon>Enterocloster</taxon>
    </lineage>
</organism>
<feature type="region of interest" description="Disordered" evidence="1">
    <location>
        <begin position="1"/>
        <end position="41"/>
    </location>
</feature>
<evidence type="ECO:0000313" key="3">
    <source>
        <dbReference type="Proteomes" id="UP000013085"/>
    </source>
</evidence>
<reference evidence="2 3" key="1">
    <citation type="submission" date="2013-01" db="EMBL/GenBank/DDBJ databases">
        <title>The Genome Sequence of Clostridium clostridioforme 90A8.</title>
        <authorList>
            <consortium name="The Broad Institute Genome Sequencing Platform"/>
            <person name="Earl A."/>
            <person name="Ward D."/>
            <person name="Feldgarden M."/>
            <person name="Gevers D."/>
            <person name="Courvalin P."/>
            <person name="Lambert T."/>
            <person name="Walker B."/>
            <person name="Young S.K."/>
            <person name="Zeng Q."/>
            <person name="Gargeya S."/>
            <person name="Fitzgerald M."/>
            <person name="Haas B."/>
            <person name="Abouelleil A."/>
            <person name="Alvarado L."/>
            <person name="Arachchi H.M."/>
            <person name="Berlin A.M."/>
            <person name="Chapman S.B."/>
            <person name="Dewar J."/>
            <person name="Goldberg J."/>
            <person name="Griggs A."/>
            <person name="Gujja S."/>
            <person name="Hansen M."/>
            <person name="Howarth C."/>
            <person name="Imamovic A."/>
            <person name="Larimer J."/>
            <person name="McCowan C."/>
            <person name="Murphy C."/>
            <person name="Neiman D."/>
            <person name="Pearson M."/>
            <person name="Priest M."/>
            <person name="Roberts A."/>
            <person name="Saif S."/>
            <person name="Shea T."/>
            <person name="Sisk P."/>
            <person name="Sykes S."/>
            <person name="Wortman J."/>
            <person name="Nusbaum C."/>
            <person name="Birren B."/>
        </authorList>
    </citation>
    <scope>NUCLEOTIDE SEQUENCE [LARGE SCALE GENOMIC DNA]</scope>
    <source>
        <strain evidence="2 3">90A8</strain>
    </source>
</reference>
<accession>A0A0E2HCL5</accession>
<name>A0A0E2HCL5_9FIRM</name>
<dbReference type="EMBL" id="AGYR01000014">
    <property type="protein sequence ID" value="ENZ17438.1"/>
    <property type="molecule type" value="Genomic_DNA"/>
</dbReference>
<proteinExistence type="predicted"/>
<dbReference type="HOGENOM" id="CLU_3268009_0_0_9"/>
<protein>
    <submittedName>
        <fullName evidence="2">Uncharacterized protein</fullName>
    </submittedName>
</protein>
<dbReference type="Proteomes" id="UP000013085">
    <property type="component" value="Unassembled WGS sequence"/>
</dbReference>
<evidence type="ECO:0000256" key="1">
    <source>
        <dbReference type="SAM" id="MobiDB-lite"/>
    </source>
</evidence>
<sequence>MEKHRSSMNQGEIYRVLTENPPLQNAAERIQHTERRDKTTM</sequence>
<feature type="compositionally biased region" description="Basic and acidic residues" evidence="1">
    <location>
        <begin position="29"/>
        <end position="41"/>
    </location>
</feature>
<gene>
    <name evidence="2" type="ORF">HMPREF1090_01738</name>
</gene>
<comment type="caution">
    <text evidence="2">The sequence shown here is derived from an EMBL/GenBank/DDBJ whole genome shotgun (WGS) entry which is preliminary data.</text>
</comment>